<dbReference type="PANTHER" id="PTHR48051:SF1">
    <property type="entry name" value="RAS SUPPRESSOR PROTEIN 1"/>
    <property type="match status" value="1"/>
</dbReference>
<protein>
    <submittedName>
        <fullName evidence="3">Uncharacterized protein</fullName>
    </submittedName>
</protein>
<dbReference type="SMART" id="SM00369">
    <property type="entry name" value="LRR_TYP"/>
    <property type="match status" value="7"/>
</dbReference>
<dbReference type="InterPro" id="IPR001611">
    <property type="entry name" value="Leu-rich_rpt"/>
</dbReference>
<evidence type="ECO:0000256" key="2">
    <source>
        <dbReference type="ARBA" id="ARBA00022737"/>
    </source>
</evidence>
<dbReference type="EMBL" id="HBGY01028795">
    <property type="protein sequence ID" value="CAD9604486.1"/>
    <property type="molecule type" value="Transcribed_RNA"/>
</dbReference>
<dbReference type="GO" id="GO:0005737">
    <property type="term" value="C:cytoplasm"/>
    <property type="evidence" value="ECO:0007669"/>
    <property type="project" value="TreeGrafter"/>
</dbReference>
<keyword evidence="1" id="KW-0433">Leucine-rich repeat</keyword>
<dbReference type="InterPro" id="IPR003591">
    <property type="entry name" value="Leu-rich_rpt_typical-subtyp"/>
</dbReference>
<keyword evidence="2" id="KW-0677">Repeat</keyword>
<dbReference type="AlphaFoldDB" id="A0A7S2LF17"/>
<dbReference type="Pfam" id="PF00560">
    <property type="entry name" value="LRR_1"/>
    <property type="match status" value="3"/>
</dbReference>
<gene>
    <name evidence="3" type="ORF">LDAN0321_LOCUS17810</name>
</gene>
<dbReference type="InterPro" id="IPR032675">
    <property type="entry name" value="LRR_dom_sf"/>
</dbReference>
<dbReference type="InterPro" id="IPR050216">
    <property type="entry name" value="LRR_domain-containing"/>
</dbReference>
<dbReference type="PROSITE" id="PS51450">
    <property type="entry name" value="LRR"/>
    <property type="match status" value="3"/>
</dbReference>
<accession>A0A7S2LF17</accession>
<dbReference type="Gene3D" id="3.80.10.10">
    <property type="entry name" value="Ribonuclease Inhibitor"/>
    <property type="match status" value="2"/>
</dbReference>
<dbReference type="PANTHER" id="PTHR48051">
    <property type="match status" value="1"/>
</dbReference>
<sequence>MFVKKDLRKIPEILSSCDRSTEDDLTDDPLTELKLARRQGEFHGTLNVLCDTQYTNHFSNLTKLSLYDCGLVNLKGIGMLGEHSRLEELNLGRNMIKELPPEFALLAESLKVLWLDDCEIEGTMPECIYQLINLQTLRMPGNKINNLSLEDDDAGSLSNLQQLEVLCLDGNNICDIPKDLKLPSLKSLLLRQNYIEEIPSSVFENLPAVKLLQLSSNKLGSLSATIFQCGQLEHIYINGNEITQFPSGIDAFSWSNLKHLNVSNNKMSSMPDDFIDRFGIPDPKTGLCTKDTSCKVMLIGNPLLKRTAGAVPSRSDDMDIDV</sequence>
<reference evidence="3" key="1">
    <citation type="submission" date="2021-01" db="EMBL/GenBank/DDBJ databases">
        <authorList>
            <person name="Corre E."/>
            <person name="Pelletier E."/>
            <person name="Niang G."/>
            <person name="Scheremetjew M."/>
            <person name="Finn R."/>
            <person name="Kale V."/>
            <person name="Holt S."/>
            <person name="Cochrane G."/>
            <person name="Meng A."/>
            <person name="Brown T."/>
            <person name="Cohen L."/>
        </authorList>
    </citation>
    <scope>NUCLEOTIDE SEQUENCE</scope>
    <source>
        <strain evidence="3">B650</strain>
    </source>
</reference>
<proteinExistence type="predicted"/>
<dbReference type="SUPFAM" id="SSF52058">
    <property type="entry name" value="L domain-like"/>
    <property type="match status" value="1"/>
</dbReference>
<dbReference type="Pfam" id="PF13855">
    <property type="entry name" value="LRR_8"/>
    <property type="match status" value="1"/>
</dbReference>
<evidence type="ECO:0000313" key="3">
    <source>
        <dbReference type="EMBL" id="CAD9604486.1"/>
    </source>
</evidence>
<name>A0A7S2LF17_9STRA</name>
<organism evidence="3">
    <name type="scientific">Leptocylindrus danicus</name>
    <dbReference type="NCBI Taxonomy" id="163516"/>
    <lineage>
        <taxon>Eukaryota</taxon>
        <taxon>Sar</taxon>
        <taxon>Stramenopiles</taxon>
        <taxon>Ochrophyta</taxon>
        <taxon>Bacillariophyta</taxon>
        <taxon>Coscinodiscophyceae</taxon>
        <taxon>Chaetocerotophycidae</taxon>
        <taxon>Leptocylindrales</taxon>
        <taxon>Leptocylindraceae</taxon>
        <taxon>Leptocylindrus</taxon>
    </lineage>
</organism>
<evidence type="ECO:0000256" key="1">
    <source>
        <dbReference type="ARBA" id="ARBA00022614"/>
    </source>
</evidence>